<reference evidence="1 3" key="1">
    <citation type="journal article" date="2011" name="Nature">
        <title>The Medicago genome provides insight into the evolution of rhizobial symbioses.</title>
        <authorList>
            <person name="Young N.D."/>
            <person name="Debelle F."/>
            <person name="Oldroyd G.E."/>
            <person name="Geurts R."/>
            <person name="Cannon S.B."/>
            <person name="Udvardi M.K."/>
            <person name="Benedito V.A."/>
            <person name="Mayer K.F."/>
            <person name="Gouzy J."/>
            <person name="Schoof H."/>
            <person name="Van de Peer Y."/>
            <person name="Proost S."/>
            <person name="Cook D.R."/>
            <person name="Meyers B.C."/>
            <person name="Spannagl M."/>
            <person name="Cheung F."/>
            <person name="De Mita S."/>
            <person name="Krishnakumar V."/>
            <person name="Gundlach H."/>
            <person name="Zhou S."/>
            <person name="Mudge J."/>
            <person name="Bharti A.K."/>
            <person name="Murray J.D."/>
            <person name="Naoumkina M.A."/>
            <person name="Rosen B."/>
            <person name="Silverstein K.A."/>
            <person name="Tang H."/>
            <person name="Rombauts S."/>
            <person name="Zhao P.X."/>
            <person name="Zhou P."/>
            <person name="Barbe V."/>
            <person name="Bardou P."/>
            <person name="Bechner M."/>
            <person name="Bellec A."/>
            <person name="Berger A."/>
            <person name="Berges H."/>
            <person name="Bidwell S."/>
            <person name="Bisseling T."/>
            <person name="Choisne N."/>
            <person name="Couloux A."/>
            <person name="Denny R."/>
            <person name="Deshpande S."/>
            <person name="Dai X."/>
            <person name="Doyle J.J."/>
            <person name="Dudez A.M."/>
            <person name="Farmer A.D."/>
            <person name="Fouteau S."/>
            <person name="Franken C."/>
            <person name="Gibelin C."/>
            <person name="Gish J."/>
            <person name="Goldstein S."/>
            <person name="Gonzalez A.J."/>
            <person name="Green P.J."/>
            <person name="Hallab A."/>
            <person name="Hartog M."/>
            <person name="Hua A."/>
            <person name="Humphray S.J."/>
            <person name="Jeong D.H."/>
            <person name="Jing Y."/>
            <person name="Jocker A."/>
            <person name="Kenton S.M."/>
            <person name="Kim D.J."/>
            <person name="Klee K."/>
            <person name="Lai H."/>
            <person name="Lang C."/>
            <person name="Lin S."/>
            <person name="Macmil S.L."/>
            <person name="Magdelenat G."/>
            <person name="Matthews L."/>
            <person name="McCorrison J."/>
            <person name="Monaghan E.L."/>
            <person name="Mun J.H."/>
            <person name="Najar F.Z."/>
            <person name="Nicholson C."/>
            <person name="Noirot C."/>
            <person name="O'Bleness M."/>
            <person name="Paule C.R."/>
            <person name="Poulain J."/>
            <person name="Prion F."/>
            <person name="Qin B."/>
            <person name="Qu C."/>
            <person name="Retzel E.F."/>
            <person name="Riddle C."/>
            <person name="Sallet E."/>
            <person name="Samain S."/>
            <person name="Samson N."/>
            <person name="Sanders I."/>
            <person name="Saurat O."/>
            <person name="Scarpelli C."/>
            <person name="Schiex T."/>
            <person name="Segurens B."/>
            <person name="Severin A.J."/>
            <person name="Sherrier D.J."/>
            <person name="Shi R."/>
            <person name="Sims S."/>
            <person name="Singer S.R."/>
            <person name="Sinharoy S."/>
            <person name="Sterck L."/>
            <person name="Viollet A."/>
            <person name="Wang B.B."/>
            <person name="Wang K."/>
            <person name="Wang M."/>
            <person name="Wang X."/>
            <person name="Warfsmann J."/>
            <person name="Weissenbach J."/>
            <person name="White D.D."/>
            <person name="White J.D."/>
            <person name="Wiley G.B."/>
            <person name="Wincker P."/>
            <person name="Xing Y."/>
            <person name="Yang L."/>
            <person name="Yao Z."/>
            <person name="Ying F."/>
            <person name="Zhai J."/>
            <person name="Zhou L."/>
            <person name="Zuber A."/>
            <person name="Denarie J."/>
            <person name="Dixon R.A."/>
            <person name="May G.D."/>
            <person name="Schwartz D.C."/>
            <person name="Rogers J."/>
            <person name="Quetier F."/>
            <person name="Town C.D."/>
            <person name="Roe B.A."/>
        </authorList>
    </citation>
    <scope>NUCLEOTIDE SEQUENCE [LARGE SCALE GENOMIC DNA]</scope>
    <source>
        <strain evidence="1">A17</strain>
        <strain evidence="2 3">cv. Jemalong A17</strain>
    </source>
</reference>
<proteinExistence type="predicted"/>
<dbReference type="HOGENOM" id="CLU_1725033_0_0_1"/>
<reference evidence="1 3" key="2">
    <citation type="journal article" date="2014" name="BMC Genomics">
        <title>An improved genome release (version Mt4.0) for the model legume Medicago truncatula.</title>
        <authorList>
            <person name="Tang H."/>
            <person name="Krishnakumar V."/>
            <person name="Bidwell S."/>
            <person name="Rosen B."/>
            <person name="Chan A."/>
            <person name="Zhou S."/>
            <person name="Gentzbittel L."/>
            <person name="Childs K.L."/>
            <person name="Yandell M."/>
            <person name="Gundlach H."/>
            <person name="Mayer K.F."/>
            <person name="Schwartz D.C."/>
            <person name="Town C.D."/>
        </authorList>
    </citation>
    <scope>GENOME REANNOTATION</scope>
    <source>
        <strain evidence="1">A17</strain>
        <strain evidence="2 3">cv. Jemalong A17</strain>
    </source>
</reference>
<sequence length="152" mass="17772">MYSSNTLIINNHHSHATNKTHVKFPPKARNENQRLLNWARSLKRPPCSLKRTSSRSYNKSSLVVRFRFTYYDNVSVVYLSENLIQHKCTKHIEMEIHFVCDKVAKGQVRVFHVSSRYQISDIFTKGLPLQLFDDFRDSLNIREPPVSSTGVY</sequence>
<dbReference type="EnsemblPlants" id="KEH25839">
    <property type="protein sequence ID" value="KEH25839"/>
    <property type="gene ID" value="MTR_6g034995"/>
</dbReference>
<dbReference type="Proteomes" id="UP000002051">
    <property type="component" value="Chromosome 6"/>
</dbReference>
<accession>A0A072U7V6</accession>
<name>A0A072U7V6_MEDTR</name>
<protein>
    <submittedName>
        <fullName evidence="1 2">Uncharacterized protein</fullName>
    </submittedName>
</protein>
<keyword evidence="3" id="KW-1185">Reference proteome</keyword>
<dbReference type="AlphaFoldDB" id="A0A072U7V6"/>
<dbReference type="CDD" id="cd09272">
    <property type="entry name" value="RNase_HI_RT_Ty1"/>
    <property type="match status" value="1"/>
</dbReference>
<dbReference type="EMBL" id="CM001222">
    <property type="protein sequence ID" value="KEH25839.1"/>
    <property type="molecule type" value="Genomic_DNA"/>
</dbReference>
<organism evidence="1 3">
    <name type="scientific">Medicago truncatula</name>
    <name type="common">Barrel medic</name>
    <name type="synonym">Medicago tribuloides</name>
    <dbReference type="NCBI Taxonomy" id="3880"/>
    <lineage>
        <taxon>Eukaryota</taxon>
        <taxon>Viridiplantae</taxon>
        <taxon>Streptophyta</taxon>
        <taxon>Embryophyta</taxon>
        <taxon>Tracheophyta</taxon>
        <taxon>Spermatophyta</taxon>
        <taxon>Magnoliopsida</taxon>
        <taxon>eudicotyledons</taxon>
        <taxon>Gunneridae</taxon>
        <taxon>Pentapetalae</taxon>
        <taxon>rosids</taxon>
        <taxon>fabids</taxon>
        <taxon>Fabales</taxon>
        <taxon>Fabaceae</taxon>
        <taxon>Papilionoideae</taxon>
        <taxon>50 kb inversion clade</taxon>
        <taxon>NPAAA clade</taxon>
        <taxon>Hologalegina</taxon>
        <taxon>IRL clade</taxon>
        <taxon>Trifolieae</taxon>
        <taxon>Medicago</taxon>
    </lineage>
</organism>
<evidence type="ECO:0000313" key="3">
    <source>
        <dbReference type="Proteomes" id="UP000002051"/>
    </source>
</evidence>
<evidence type="ECO:0000313" key="1">
    <source>
        <dbReference type="EMBL" id="KEH25839.1"/>
    </source>
</evidence>
<reference evidence="2" key="3">
    <citation type="submission" date="2015-04" db="UniProtKB">
        <authorList>
            <consortium name="EnsemblPlants"/>
        </authorList>
    </citation>
    <scope>IDENTIFICATION</scope>
    <source>
        <strain evidence="2">cv. Jemalong A17</strain>
    </source>
</reference>
<evidence type="ECO:0000313" key="2">
    <source>
        <dbReference type="EnsemblPlants" id="KEH25839"/>
    </source>
</evidence>
<gene>
    <name evidence="1" type="ordered locus">MTR_6g034995</name>
</gene>
<dbReference type="STRING" id="3880.A0A072U7V6"/>